<feature type="compositionally biased region" description="Low complexity" evidence="6">
    <location>
        <begin position="64"/>
        <end position="74"/>
    </location>
</feature>
<feature type="region of interest" description="Disordered" evidence="6">
    <location>
        <begin position="64"/>
        <end position="92"/>
    </location>
</feature>
<keyword evidence="3" id="KW-0812">Transmembrane</keyword>
<reference evidence="7 8" key="1">
    <citation type="journal article" date="2010" name="Science">
        <title>Genomic analysis of organismal complexity in the multicellular green alga Volvox carteri.</title>
        <authorList>
            <person name="Prochnik S.E."/>
            <person name="Umen J."/>
            <person name="Nedelcu A.M."/>
            <person name="Hallmann A."/>
            <person name="Miller S.M."/>
            <person name="Nishii I."/>
            <person name="Ferris P."/>
            <person name="Kuo A."/>
            <person name="Mitros T."/>
            <person name="Fritz-Laylin L.K."/>
            <person name="Hellsten U."/>
            <person name="Chapman J."/>
            <person name="Simakov O."/>
            <person name="Rensing S.A."/>
            <person name="Terry A."/>
            <person name="Pangilinan J."/>
            <person name="Kapitonov V."/>
            <person name="Jurka J."/>
            <person name="Salamov A."/>
            <person name="Shapiro H."/>
            <person name="Schmutz J."/>
            <person name="Grimwood J."/>
            <person name="Lindquist E."/>
            <person name="Lucas S."/>
            <person name="Grigoriev I.V."/>
            <person name="Schmitt R."/>
            <person name="Kirk D."/>
            <person name="Rokhsar D.S."/>
        </authorList>
    </citation>
    <scope>NUCLEOTIDE SEQUENCE [LARGE SCALE GENOMIC DNA]</scope>
    <source>
        <strain evidence="8">f. Nagariensis / Eve</strain>
    </source>
</reference>
<keyword evidence="4" id="KW-1133">Transmembrane helix</keyword>
<keyword evidence="8" id="KW-1185">Reference proteome</keyword>
<evidence type="ECO:0000256" key="4">
    <source>
        <dbReference type="ARBA" id="ARBA00022989"/>
    </source>
</evidence>
<evidence type="ECO:0000313" key="7">
    <source>
        <dbReference type="EMBL" id="EFJ42567.1"/>
    </source>
</evidence>
<protein>
    <submittedName>
        <fullName evidence="7">Uncharacterized protein</fullName>
    </submittedName>
</protein>
<dbReference type="EMBL" id="GL378381">
    <property type="protein sequence ID" value="EFJ42567.1"/>
    <property type="molecule type" value="Genomic_DNA"/>
</dbReference>
<feature type="region of interest" description="Disordered" evidence="6">
    <location>
        <begin position="507"/>
        <end position="539"/>
    </location>
</feature>
<comment type="similarity">
    <text evidence="2">Belongs to the ODR-4 family.</text>
</comment>
<keyword evidence="5" id="KW-0472">Membrane</keyword>
<name>D8UCK4_VOLCA</name>
<organism evidence="8">
    <name type="scientific">Volvox carteri f. nagariensis</name>
    <dbReference type="NCBI Taxonomy" id="3068"/>
    <lineage>
        <taxon>Eukaryota</taxon>
        <taxon>Viridiplantae</taxon>
        <taxon>Chlorophyta</taxon>
        <taxon>core chlorophytes</taxon>
        <taxon>Chlorophyceae</taxon>
        <taxon>CS clade</taxon>
        <taxon>Chlamydomonadales</taxon>
        <taxon>Volvocaceae</taxon>
        <taxon>Volvox</taxon>
    </lineage>
</organism>
<evidence type="ECO:0000256" key="6">
    <source>
        <dbReference type="SAM" id="MobiDB-lite"/>
    </source>
</evidence>
<dbReference type="PANTHER" id="PTHR33966:SF1">
    <property type="entry name" value="PROTEIN ODR-4 HOMOLOG"/>
    <property type="match status" value="1"/>
</dbReference>
<dbReference type="AlphaFoldDB" id="D8UCK4"/>
<dbReference type="GeneID" id="9619392"/>
<evidence type="ECO:0000256" key="2">
    <source>
        <dbReference type="ARBA" id="ARBA00010131"/>
    </source>
</evidence>
<dbReference type="KEGG" id="vcn:VOLCADRAFT_107202"/>
<dbReference type="OrthoDB" id="21458at2759"/>
<dbReference type="GO" id="GO:0008104">
    <property type="term" value="P:intracellular protein localization"/>
    <property type="evidence" value="ECO:0007669"/>
    <property type="project" value="TreeGrafter"/>
</dbReference>
<evidence type="ECO:0000256" key="5">
    <source>
        <dbReference type="ARBA" id="ARBA00023136"/>
    </source>
</evidence>
<evidence type="ECO:0000313" key="8">
    <source>
        <dbReference type="Proteomes" id="UP000001058"/>
    </source>
</evidence>
<dbReference type="eggNOG" id="KOG4703">
    <property type="taxonomic scope" value="Eukaryota"/>
</dbReference>
<feature type="region of interest" description="Disordered" evidence="6">
    <location>
        <begin position="379"/>
        <end position="417"/>
    </location>
</feature>
<gene>
    <name evidence="7" type="ORF">VOLCADRAFT_107202</name>
</gene>
<comment type="subcellular location">
    <subcellularLocation>
        <location evidence="1">Membrane</location>
    </subcellularLocation>
</comment>
<accession>D8UCK4</accession>
<dbReference type="GO" id="GO:0016020">
    <property type="term" value="C:membrane"/>
    <property type="evidence" value="ECO:0007669"/>
    <property type="project" value="UniProtKB-SubCell"/>
</dbReference>
<dbReference type="Pfam" id="PF14778">
    <property type="entry name" value="ODR4-like"/>
    <property type="match status" value="1"/>
</dbReference>
<evidence type="ECO:0000256" key="3">
    <source>
        <dbReference type="ARBA" id="ARBA00022692"/>
    </source>
</evidence>
<dbReference type="GO" id="GO:0012505">
    <property type="term" value="C:endomembrane system"/>
    <property type="evidence" value="ECO:0007669"/>
    <property type="project" value="TreeGrafter"/>
</dbReference>
<feature type="compositionally biased region" description="Basic residues" evidence="6">
    <location>
        <begin position="379"/>
        <end position="388"/>
    </location>
</feature>
<dbReference type="Proteomes" id="UP000001058">
    <property type="component" value="Unassembled WGS sequence"/>
</dbReference>
<proteinExistence type="inferred from homology"/>
<dbReference type="InterPro" id="IPR029454">
    <property type="entry name" value="ODR-4-like"/>
</dbReference>
<dbReference type="RefSeq" id="XP_002956423.1">
    <property type="nucleotide sequence ID" value="XM_002956377.1"/>
</dbReference>
<dbReference type="InParanoid" id="D8UCK4"/>
<sequence>MARTCQADDALEKQFETLLKHQAGPEVGLLVGKHATGAKSLLYGTIRTPIQDGFDPIAISGVSDGSSGAGASSKASKKASGRTGGSGAPSGGAAVSLEVEWITEHARQVARMLPGVITSPSASGGCLGRKGGQGPCGALRPDQLCGLLAGLASFCLPSRHPVAPAAATHTTASGGDEQQHLLLLHIDASSRRQALRALAVSAASAAVSAQTLRPVDMRFAPVLGSLVLLRCWHGVDLALPVAAASAAAGGGGVGGGGSLAAAAATGGRGGGGGGGVEMRRQLAALVAGEAERIRLVRLSISLLNAFVKAEAMRGVFVAGDGDTLPPDSAPVGEALSASGYNSGSVSGSGPVAVVLRVPTFDLTFLAPPLCQQLDPVPQHHYHHHHHYHQRTEQQPQHQGEEQQDSADAGAGVGSPDCGSGGSGGAVAVVGQARLRGCIQGLALVNRRELVGRAVAELKGGALALCDYLLEGELAEAAAERAAELLALRDSPQVLEYEQPATVAAAAASGPWRPNAVPGEELQAGKAKTKASTGGGTASSGSLVSGLSCSGTVLASLAVAAVASAVGMLSLLGPQSSQ</sequence>
<evidence type="ECO:0000256" key="1">
    <source>
        <dbReference type="ARBA" id="ARBA00004370"/>
    </source>
</evidence>
<dbReference type="PANTHER" id="PTHR33966">
    <property type="entry name" value="PROTEIN ODR-4 HOMOLOG"/>
    <property type="match status" value="1"/>
</dbReference>